<evidence type="ECO:0000256" key="1">
    <source>
        <dbReference type="ARBA" id="ARBA00004651"/>
    </source>
</evidence>
<evidence type="ECO:0000313" key="9">
    <source>
        <dbReference type="EMBL" id="KKQ27584.1"/>
    </source>
</evidence>
<evidence type="ECO:0000259" key="8">
    <source>
        <dbReference type="PROSITE" id="PS50928"/>
    </source>
</evidence>
<gene>
    <name evidence="9" type="ORF">US42_C0008G0097</name>
</gene>
<dbReference type="GO" id="GO:0055085">
    <property type="term" value="P:transmembrane transport"/>
    <property type="evidence" value="ECO:0007669"/>
    <property type="project" value="InterPro"/>
</dbReference>
<accession>A0A0G0ITW2</accession>
<evidence type="ECO:0000256" key="4">
    <source>
        <dbReference type="ARBA" id="ARBA00022692"/>
    </source>
</evidence>
<dbReference type="InterPro" id="IPR000515">
    <property type="entry name" value="MetI-like"/>
</dbReference>
<dbReference type="Gene3D" id="1.10.3720.10">
    <property type="entry name" value="MetI-like"/>
    <property type="match status" value="1"/>
</dbReference>
<name>A0A0G0ITW2_9BACT</name>
<comment type="subcellular location">
    <subcellularLocation>
        <location evidence="1 7">Cell membrane</location>
        <topology evidence="1 7">Multi-pass membrane protein</topology>
    </subcellularLocation>
</comment>
<organism evidence="9 10">
    <name type="scientific">Candidatus Magasanikbacteria bacterium GW2011_GWC2_37_14</name>
    <dbReference type="NCBI Taxonomy" id="1619046"/>
    <lineage>
        <taxon>Bacteria</taxon>
        <taxon>Candidatus Magasanikiibacteriota</taxon>
    </lineage>
</organism>
<feature type="transmembrane region" description="Helical" evidence="7">
    <location>
        <begin position="90"/>
        <end position="110"/>
    </location>
</feature>
<keyword evidence="6 7" id="KW-0472">Membrane</keyword>
<dbReference type="SUPFAM" id="SSF161098">
    <property type="entry name" value="MetI-like"/>
    <property type="match status" value="1"/>
</dbReference>
<feature type="transmembrane region" description="Helical" evidence="7">
    <location>
        <begin position="57"/>
        <end position="78"/>
    </location>
</feature>
<dbReference type="PANTHER" id="PTHR30151">
    <property type="entry name" value="ALKANE SULFONATE ABC TRANSPORTER-RELATED, MEMBRANE SUBUNIT"/>
    <property type="match status" value="1"/>
</dbReference>
<evidence type="ECO:0000256" key="7">
    <source>
        <dbReference type="RuleBase" id="RU363032"/>
    </source>
</evidence>
<feature type="transmembrane region" description="Helical" evidence="7">
    <location>
        <begin position="156"/>
        <end position="183"/>
    </location>
</feature>
<protein>
    <submittedName>
        <fullName evidence="9">Binding-protein-dependent transport system inner membrane component</fullName>
    </submittedName>
</protein>
<dbReference type="InterPro" id="IPR035906">
    <property type="entry name" value="MetI-like_sf"/>
</dbReference>
<dbReference type="GO" id="GO:0005886">
    <property type="term" value="C:plasma membrane"/>
    <property type="evidence" value="ECO:0007669"/>
    <property type="project" value="UniProtKB-SubCell"/>
</dbReference>
<reference evidence="9 10" key="1">
    <citation type="journal article" date="2015" name="Nature">
        <title>rRNA introns, odd ribosomes, and small enigmatic genomes across a large radiation of phyla.</title>
        <authorList>
            <person name="Brown C.T."/>
            <person name="Hug L.A."/>
            <person name="Thomas B.C."/>
            <person name="Sharon I."/>
            <person name="Castelle C.J."/>
            <person name="Singh A."/>
            <person name="Wilkins M.J."/>
            <person name="Williams K.H."/>
            <person name="Banfield J.F."/>
        </authorList>
    </citation>
    <scope>NUCLEOTIDE SEQUENCE [LARGE SCALE GENOMIC DNA]</scope>
</reference>
<evidence type="ECO:0000256" key="2">
    <source>
        <dbReference type="ARBA" id="ARBA00022448"/>
    </source>
</evidence>
<feature type="transmembrane region" description="Helical" evidence="7">
    <location>
        <begin position="116"/>
        <end position="135"/>
    </location>
</feature>
<dbReference type="AlphaFoldDB" id="A0A0G0ITW2"/>
<dbReference type="STRING" id="1619046.US42_C0008G0097"/>
<sequence length="246" mass="27407">MKFNILGILIIFLVWELLSLFVNRLFLPSPVAVINNLFALLDTPELYGDIWATFKRTIVGLSMGTIIGVIIGILLGFFRPLYKTLRLPMDFIRSIPTTALFPLFIVLFGLGDLVKIFVSAWAACLIVLVNTLYGFQNISQIRLLVGKLKKFSFRKTVCLIILPSTLSYIAAGIRVSLSFSLIVELVAEMFLGSQNGLGHRIFAASSVLAMEEVYVGILLIGFLGYVLNSLMLFLEHKIIHWSGQTS</sequence>
<dbReference type="PANTHER" id="PTHR30151:SF0">
    <property type="entry name" value="ABC TRANSPORTER PERMEASE PROTEIN MJ0413-RELATED"/>
    <property type="match status" value="1"/>
</dbReference>
<evidence type="ECO:0000256" key="6">
    <source>
        <dbReference type="ARBA" id="ARBA00023136"/>
    </source>
</evidence>
<dbReference type="PROSITE" id="PS50928">
    <property type="entry name" value="ABC_TM1"/>
    <property type="match status" value="1"/>
</dbReference>
<comment type="caution">
    <text evidence="9">The sequence shown here is derived from an EMBL/GenBank/DDBJ whole genome shotgun (WGS) entry which is preliminary data.</text>
</comment>
<feature type="domain" description="ABC transmembrane type-1" evidence="8">
    <location>
        <begin position="50"/>
        <end position="231"/>
    </location>
</feature>
<dbReference type="Pfam" id="PF00528">
    <property type="entry name" value="BPD_transp_1"/>
    <property type="match status" value="1"/>
</dbReference>
<evidence type="ECO:0000256" key="5">
    <source>
        <dbReference type="ARBA" id="ARBA00022989"/>
    </source>
</evidence>
<keyword evidence="5 7" id="KW-1133">Transmembrane helix</keyword>
<keyword evidence="3" id="KW-1003">Cell membrane</keyword>
<evidence type="ECO:0000313" key="10">
    <source>
        <dbReference type="Proteomes" id="UP000034849"/>
    </source>
</evidence>
<dbReference type="Proteomes" id="UP000034849">
    <property type="component" value="Unassembled WGS sequence"/>
</dbReference>
<proteinExistence type="inferred from homology"/>
<keyword evidence="4 7" id="KW-0812">Transmembrane</keyword>
<comment type="similarity">
    <text evidence="7">Belongs to the binding-protein-dependent transport system permease family.</text>
</comment>
<keyword evidence="2 7" id="KW-0813">Transport</keyword>
<dbReference type="EMBL" id="LBSX01000008">
    <property type="protein sequence ID" value="KKQ27584.1"/>
    <property type="molecule type" value="Genomic_DNA"/>
</dbReference>
<feature type="transmembrane region" description="Helical" evidence="7">
    <location>
        <begin position="213"/>
        <end position="234"/>
    </location>
</feature>
<evidence type="ECO:0000256" key="3">
    <source>
        <dbReference type="ARBA" id="ARBA00022475"/>
    </source>
</evidence>